<proteinExistence type="predicted"/>
<comment type="caution">
    <text evidence="1">The sequence shown here is derived from an EMBL/GenBank/DDBJ whole genome shotgun (WGS) entry which is preliminary data.</text>
</comment>
<gene>
    <name evidence="1" type="ORF">HD599_003300</name>
</gene>
<dbReference type="AlphaFoldDB" id="A0A841AP56"/>
<evidence type="ECO:0000313" key="2">
    <source>
        <dbReference type="Proteomes" id="UP000536685"/>
    </source>
</evidence>
<dbReference type="SUPFAM" id="SSF140453">
    <property type="entry name" value="EsxAB dimer-like"/>
    <property type="match status" value="1"/>
</dbReference>
<dbReference type="RefSeq" id="WP_184239672.1">
    <property type="nucleotide sequence ID" value="NZ_JACHMJ010000001.1"/>
</dbReference>
<dbReference type="EMBL" id="JACHMJ010000001">
    <property type="protein sequence ID" value="MBB5844977.1"/>
    <property type="molecule type" value="Genomic_DNA"/>
</dbReference>
<sequence>MTDHSILGLPDPADLAARAALGSQLSGLGEVVGRLERLRGMVPAAGPGSWRGPAQSAYRASVADIGRGLDEAIAAAHEARRSTERAIHTISARVG</sequence>
<accession>A0A841AP56</accession>
<protein>
    <submittedName>
        <fullName evidence="1">Uncharacterized protein</fullName>
    </submittedName>
</protein>
<dbReference type="Proteomes" id="UP000536685">
    <property type="component" value="Unassembled WGS sequence"/>
</dbReference>
<reference evidence="1 2" key="1">
    <citation type="submission" date="2020-08" db="EMBL/GenBank/DDBJ databases">
        <title>Sequencing the genomes of 1000 actinobacteria strains.</title>
        <authorList>
            <person name="Klenk H.-P."/>
        </authorList>
    </citation>
    <scope>NUCLEOTIDE SEQUENCE [LARGE SCALE GENOMIC DNA]</scope>
    <source>
        <strain evidence="1 2">DSM 105784</strain>
    </source>
</reference>
<keyword evidence="2" id="KW-1185">Reference proteome</keyword>
<evidence type="ECO:0000313" key="1">
    <source>
        <dbReference type="EMBL" id="MBB5844977.1"/>
    </source>
</evidence>
<name>A0A841AP56_9MICO</name>
<dbReference type="InterPro" id="IPR036689">
    <property type="entry name" value="ESAT-6-like_sf"/>
</dbReference>
<organism evidence="1 2">
    <name type="scientific">Conyzicola lurida</name>
    <dbReference type="NCBI Taxonomy" id="1172621"/>
    <lineage>
        <taxon>Bacteria</taxon>
        <taxon>Bacillati</taxon>
        <taxon>Actinomycetota</taxon>
        <taxon>Actinomycetes</taxon>
        <taxon>Micrococcales</taxon>
        <taxon>Microbacteriaceae</taxon>
        <taxon>Conyzicola</taxon>
    </lineage>
</organism>